<dbReference type="Proteomes" id="UP000190367">
    <property type="component" value="Unassembled WGS sequence"/>
</dbReference>
<dbReference type="AlphaFoldDB" id="A0A1T4QK85"/>
<accession>A0A1T4QK85</accession>
<keyword evidence="2" id="KW-1185">Reference proteome</keyword>
<protein>
    <submittedName>
        <fullName evidence="1">Uncharacterized protein</fullName>
    </submittedName>
</protein>
<proteinExistence type="predicted"/>
<sequence length="44" mass="4931">MMTVMAGDFLQCPGPDFAGDRALSCEVNPLYYSGCRQELIFVQR</sequence>
<gene>
    <name evidence="1" type="ORF">SAMN04488128_102397</name>
</gene>
<dbReference type="EMBL" id="FUWZ01000002">
    <property type="protein sequence ID" value="SKA03668.1"/>
    <property type="molecule type" value="Genomic_DNA"/>
</dbReference>
<evidence type="ECO:0000313" key="1">
    <source>
        <dbReference type="EMBL" id="SKA03668.1"/>
    </source>
</evidence>
<organism evidence="1 2">
    <name type="scientific">Chitinophaga eiseniae</name>
    <dbReference type="NCBI Taxonomy" id="634771"/>
    <lineage>
        <taxon>Bacteria</taxon>
        <taxon>Pseudomonadati</taxon>
        <taxon>Bacteroidota</taxon>
        <taxon>Chitinophagia</taxon>
        <taxon>Chitinophagales</taxon>
        <taxon>Chitinophagaceae</taxon>
        <taxon>Chitinophaga</taxon>
    </lineage>
</organism>
<evidence type="ECO:0000313" key="2">
    <source>
        <dbReference type="Proteomes" id="UP000190367"/>
    </source>
</evidence>
<name>A0A1T4QK85_9BACT</name>
<reference evidence="2" key="1">
    <citation type="submission" date="2017-02" db="EMBL/GenBank/DDBJ databases">
        <authorList>
            <person name="Varghese N."/>
            <person name="Submissions S."/>
        </authorList>
    </citation>
    <scope>NUCLEOTIDE SEQUENCE [LARGE SCALE GENOMIC DNA]</scope>
    <source>
        <strain evidence="2">DSM 22224</strain>
    </source>
</reference>